<sequence>MYRKRRSSIRKMLSYCISFQGLGMAFRNYFDGKLSPQGKMPWIEYNHKKVSGTEFIIDFLEEKLGVNLNKHLGPHERAVSRAVTKMVEEHLYWSSLVNKDQKIKNRNILEVNSVIVYLAAFIAHARPVVLKQLNCDAELPDETGPSWAKPIHTSLLLTSVKPARAEGIELQWTMTLAYCQWVENLHETQKMVSLFGPFSDLLKWIFCHLTKGIVKREMYGHGIGRFSEEEMYTLMEKDMRTLAGLLGDKKYIMGSTVSTVDATVFGHLAQAMWTLPGTRPERLIKGELINLAMYCERIRRKFWPEWHHDDDNTLYESEESSEASKTYSPLQDFSFYSRTETFDEEGNSQEEVYTTLEETIVLDSAVTYCLDYFNCISFCVIVQVDQDKHIENTRYLKNASPKDRVIHCDKENHNYPGCKLHRMLMQLLLLRLLSTILESFGTMHHMSLVASERTMYSDILLQIATTVTFYHYLSLSSVCGERVIPSLVLHAGQEGSGGNGSASNFDPLQWMQGKAELATECCMKFPDNPREKLQQHVPALTGTDQCRQHGVEGEILKDESYMERPGKWSSNEYLNKQNTNASQNAGGKERGKGSTVAVFKSKKIAEALPNTGLFAAEDGPWCGVQMADIQITRCSALETSVRYLIFLREEGPGKGSGTGAANTTFGGKNLTVIFVSSEEEIKVSLCLLGLLLVAQECLVRFHPLACLPVEAQYIAQALLAGGTEQSEFQLGIS</sequence>
<dbReference type="CDD" id="cd03193">
    <property type="entry name" value="GST_C_Metaxin"/>
    <property type="match status" value="1"/>
</dbReference>
<evidence type="ECO:0000313" key="4">
    <source>
        <dbReference type="EMBL" id="KAG0137400.1"/>
    </source>
</evidence>
<dbReference type="EMBL" id="JADDUC010000001">
    <property type="protein sequence ID" value="KAG0137400.1"/>
    <property type="molecule type" value="Genomic_DNA"/>
</dbReference>
<dbReference type="InterPro" id="IPR040079">
    <property type="entry name" value="Glutathione_S-Trfase"/>
</dbReference>
<evidence type="ECO:0000313" key="5">
    <source>
        <dbReference type="EMBL" id="KAI1241067.1"/>
    </source>
</evidence>
<feature type="domain" description="Thioredoxin-like fold" evidence="3">
    <location>
        <begin position="27"/>
        <end position="95"/>
    </location>
</feature>
<dbReference type="InterPro" id="IPR050931">
    <property type="entry name" value="Mito_Protein_Transport_Metaxin"/>
</dbReference>
<accession>A0A835U1A9</accession>
<dbReference type="AlphaFoldDB" id="A0A835U1A9"/>
<dbReference type="SFLD" id="SFLDG01180">
    <property type="entry name" value="SUF1"/>
    <property type="match status" value="1"/>
</dbReference>
<protein>
    <recommendedName>
        <fullName evidence="7">Failed axon connections homolog</fullName>
    </recommendedName>
</protein>
<dbReference type="SUPFAM" id="SSF47616">
    <property type="entry name" value="GST C-terminal domain-like"/>
    <property type="match status" value="1"/>
</dbReference>
<evidence type="ECO:0000256" key="1">
    <source>
        <dbReference type="ARBA" id="ARBA00006475"/>
    </source>
</evidence>
<proteinExistence type="inferred from homology"/>
<dbReference type="SFLD" id="SFLDG01200">
    <property type="entry name" value="SUF1.1"/>
    <property type="match status" value="1"/>
</dbReference>
<dbReference type="Proteomes" id="UP000618051">
    <property type="component" value="Unassembled WGS sequence"/>
</dbReference>
<gene>
    <name evidence="4" type="ORF">IHE44_000251</name>
    <name evidence="5" type="ORF">IHE44_0009527</name>
</gene>
<comment type="similarity">
    <text evidence="1">Belongs to the FAX family.</text>
</comment>
<evidence type="ECO:0000259" key="2">
    <source>
        <dbReference type="Pfam" id="PF17171"/>
    </source>
</evidence>
<reference evidence="4" key="1">
    <citation type="submission" date="2020-10" db="EMBL/GenBank/DDBJ databases">
        <title>Feather gene expression reveals the developmental basis of iridescence in African starlings.</title>
        <authorList>
            <person name="Rubenstein D.R."/>
        </authorList>
    </citation>
    <scope>NUCLEOTIDE SEQUENCE</scope>
    <source>
        <strain evidence="4">SS15</strain>
        <tissue evidence="4">Liver</tissue>
    </source>
</reference>
<dbReference type="SFLD" id="SFLDS00019">
    <property type="entry name" value="Glutathione_Transferase_(cytos"/>
    <property type="match status" value="1"/>
</dbReference>
<dbReference type="GO" id="GO:0005737">
    <property type="term" value="C:cytoplasm"/>
    <property type="evidence" value="ECO:0007669"/>
    <property type="project" value="TreeGrafter"/>
</dbReference>
<reference evidence="5" key="3">
    <citation type="submission" date="2022-01" db="EMBL/GenBank/DDBJ databases">
        <authorList>
            <person name="Rubenstein D.R."/>
        </authorList>
    </citation>
    <scope>NUCLEOTIDE SEQUENCE</scope>
    <source>
        <strain evidence="5">SS15</strain>
        <tissue evidence="5">Liver</tissue>
    </source>
</reference>
<name>A0A835U1A9_9PASS</name>
<dbReference type="EMBL" id="JADDUC020000003">
    <property type="protein sequence ID" value="KAI1241067.1"/>
    <property type="molecule type" value="Genomic_DNA"/>
</dbReference>
<comment type="caution">
    <text evidence="4">The sequence shown here is derived from an EMBL/GenBank/DDBJ whole genome shotgun (WGS) entry which is preliminary data.</text>
</comment>
<reference evidence="5 6" key="2">
    <citation type="journal article" date="2021" name="J. Hered.">
        <title>Feather Gene Expression Elucidates the Developmental Basis of Plumage Iridescence in African Starlings.</title>
        <authorList>
            <person name="Rubenstein D.R."/>
            <person name="Corvelo A."/>
            <person name="MacManes M.D."/>
            <person name="Maia R."/>
            <person name="Narzisi G."/>
            <person name="Rousaki A."/>
            <person name="Vandenabeele P."/>
            <person name="Shawkey M.D."/>
            <person name="Solomon J."/>
        </authorList>
    </citation>
    <scope>NUCLEOTIDE SEQUENCE [LARGE SCALE GENOMIC DNA]</scope>
    <source>
        <strain evidence="5">SS15</strain>
    </source>
</reference>
<dbReference type="Pfam" id="PF17171">
    <property type="entry name" value="GST_C_6"/>
    <property type="match status" value="1"/>
</dbReference>
<dbReference type="InterPro" id="IPR033468">
    <property type="entry name" value="Metaxin_GST"/>
</dbReference>
<dbReference type="Pfam" id="PF17172">
    <property type="entry name" value="GST_N_4"/>
    <property type="match status" value="1"/>
</dbReference>
<dbReference type="OrthoDB" id="5809458at2759"/>
<dbReference type="InterPro" id="IPR012336">
    <property type="entry name" value="Thioredoxin-like_fold"/>
</dbReference>
<evidence type="ECO:0008006" key="7">
    <source>
        <dbReference type="Google" id="ProtNLM"/>
    </source>
</evidence>
<keyword evidence="6" id="KW-1185">Reference proteome</keyword>
<feature type="domain" description="Metaxin glutathione S-transferase" evidence="2">
    <location>
        <begin position="236"/>
        <end position="298"/>
    </location>
</feature>
<evidence type="ECO:0000313" key="6">
    <source>
        <dbReference type="Proteomes" id="UP000618051"/>
    </source>
</evidence>
<dbReference type="InterPro" id="IPR036282">
    <property type="entry name" value="Glutathione-S-Trfase_C_sf"/>
</dbReference>
<dbReference type="PANTHER" id="PTHR12289">
    <property type="entry name" value="METAXIN RELATED"/>
    <property type="match status" value="1"/>
</dbReference>
<dbReference type="PANTHER" id="PTHR12289:SF76">
    <property type="entry name" value="FAILED AXON CONNECTIONS HOMOLOG"/>
    <property type="match status" value="1"/>
</dbReference>
<organism evidence="4">
    <name type="scientific">Lamprotornis superbus</name>
    <dbReference type="NCBI Taxonomy" id="245042"/>
    <lineage>
        <taxon>Eukaryota</taxon>
        <taxon>Metazoa</taxon>
        <taxon>Chordata</taxon>
        <taxon>Craniata</taxon>
        <taxon>Vertebrata</taxon>
        <taxon>Euteleostomi</taxon>
        <taxon>Archelosauria</taxon>
        <taxon>Archosauria</taxon>
        <taxon>Dinosauria</taxon>
        <taxon>Saurischia</taxon>
        <taxon>Theropoda</taxon>
        <taxon>Coelurosauria</taxon>
        <taxon>Aves</taxon>
        <taxon>Neognathae</taxon>
        <taxon>Neoaves</taxon>
        <taxon>Telluraves</taxon>
        <taxon>Australaves</taxon>
        <taxon>Passeriformes</taxon>
        <taxon>Sturnidae</taxon>
        <taxon>Lamprotornis</taxon>
    </lineage>
</organism>
<evidence type="ECO:0000259" key="3">
    <source>
        <dbReference type="Pfam" id="PF17172"/>
    </source>
</evidence>
<dbReference type="InterPro" id="IPR026928">
    <property type="entry name" value="FAX/IsoI-like"/>
</dbReference>